<protein>
    <submittedName>
        <fullName evidence="13">Glycoside hydrolase</fullName>
    </submittedName>
</protein>
<evidence type="ECO:0000256" key="2">
    <source>
        <dbReference type="ARBA" id="ARBA00022729"/>
    </source>
</evidence>
<reference evidence="13 14" key="1">
    <citation type="submission" date="2016-08" db="EMBL/GenBank/DDBJ databases">
        <title>Genomes of anaerobic fungi encode conserved fungal cellulosomes for biomass hydrolysis.</title>
        <authorList>
            <consortium name="DOE Joint Genome Institute"/>
            <person name="Haitjema C.H."/>
            <person name="Gilmore S.P."/>
            <person name="Henske J.K."/>
            <person name="Solomon K.V."/>
            <person name="De Groot R."/>
            <person name="Kuo A."/>
            <person name="Mondo S.J."/>
            <person name="Salamov A.A."/>
            <person name="Labutti K."/>
            <person name="Zhao Z."/>
            <person name="Chiniquy J."/>
            <person name="Barry K."/>
            <person name="Brewer H.M."/>
            <person name="Purvine S.O."/>
            <person name="Wright A.T."/>
            <person name="Boxma B."/>
            <person name="Van Alen T."/>
            <person name="Hackstein J.H."/>
            <person name="Baker S.E."/>
            <person name="Grigoriev I.V."/>
            <person name="O'Malley M.A."/>
        </authorList>
    </citation>
    <scope>NUCLEOTIDE SEQUENCE [LARGE SCALE GENOMIC DNA]</scope>
    <source>
        <strain evidence="14">finn</strain>
    </source>
</reference>
<keyword evidence="4 9" id="KW-0378">Hydrolase</keyword>
<sequence>MVFKKIISVAMMSFIGKAVADCSSSFKNQGYSCCKGCSVVDTDATGDWGVENGQWCGIDTQACKQQNSSCWAAAEGYACCSSGTPVTLTDSKGKWGIENGQWCGIVNEPVSDPSCWASSEGYKCCQNTCDAIYSEGSKKWGFENGDWCGIVDNRCISVPTNIPTQSQPSQPTGNAGADGSCTKGPCTQTAPGWTPGNDSVLPGYLSTKGKYIVDEKGRKVILGGLSWFGGETTNLSPHGLWANSLENFIKIVKDHGYNHLRYPWTNEMLFPGAETQSVDQVNNPDLANLSPLEVMDAVIDACGKAGLKVYLDRHRPLSGGQSELWYIPEVPEEQWIEDWQFLAKRYKGNPTVIGADLHNEPHSSACWGCGEIERDWRLAAERCGNAIHEVNPDWLIIVEGNDHYGEEGWQKGESYWWGGMLKGAKEFPVRLNVPNKLVYSAHDYDKNVHMQDWFKEPDFPDNMEPIWDDKWGYLVKENTAPVLISEFGSLLRDATDIKWLGNLVSYMKENDVHWTFWCLNPNSGDTEGILGYDWKTVNAQKDGLLDPGKHPEFVL</sequence>
<dbReference type="STRING" id="1754191.A0A1Y1VER0"/>
<evidence type="ECO:0000256" key="5">
    <source>
        <dbReference type="ARBA" id="ARBA00023001"/>
    </source>
</evidence>
<dbReference type="InterPro" id="IPR009034">
    <property type="entry name" value="Dockerin_dom_fun_sf"/>
</dbReference>
<dbReference type="InterPro" id="IPR018087">
    <property type="entry name" value="Glyco_hydro_5_CS"/>
</dbReference>
<keyword evidence="8" id="KW-0624">Polysaccharide degradation</keyword>
<dbReference type="InterPro" id="IPR001547">
    <property type="entry name" value="Glyco_hydro_5"/>
</dbReference>
<feature type="region of interest" description="Disordered" evidence="10">
    <location>
        <begin position="161"/>
        <end position="181"/>
    </location>
</feature>
<feature type="compositionally biased region" description="Polar residues" evidence="10">
    <location>
        <begin position="161"/>
        <end position="173"/>
    </location>
</feature>
<dbReference type="EMBL" id="MCFH01000011">
    <property type="protein sequence ID" value="ORX54307.1"/>
    <property type="molecule type" value="Genomic_DNA"/>
</dbReference>
<dbReference type="GO" id="GO:0004553">
    <property type="term" value="F:hydrolase activity, hydrolyzing O-glycosyl compounds"/>
    <property type="evidence" value="ECO:0007669"/>
    <property type="project" value="InterPro"/>
</dbReference>
<evidence type="ECO:0000313" key="13">
    <source>
        <dbReference type="EMBL" id="ORX54307.1"/>
    </source>
</evidence>
<evidence type="ECO:0000256" key="11">
    <source>
        <dbReference type="SAM" id="SignalP"/>
    </source>
</evidence>
<evidence type="ECO:0000256" key="7">
    <source>
        <dbReference type="ARBA" id="ARBA00023295"/>
    </source>
</evidence>
<feature type="domain" description="CBM10" evidence="12">
    <location>
        <begin position="21"/>
        <end position="59"/>
    </location>
</feature>
<dbReference type="AlphaFoldDB" id="A0A1Y1VER0"/>
<feature type="domain" description="CBM10" evidence="12">
    <location>
        <begin position="114"/>
        <end position="151"/>
    </location>
</feature>
<keyword evidence="6" id="KW-0119">Carbohydrate metabolism</keyword>
<name>A0A1Y1VER0_9FUNG</name>
<accession>A0A1Y1VER0</accession>
<proteinExistence type="inferred from homology"/>
<comment type="caution">
    <text evidence="13">The sequence shown here is derived from an EMBL/GenBank/DDBJ whole genome shotgun (WGS) entry which is preliminary data.</text>
</comment>
<gene>
    <name evidence="13" type="ORF">BCR36DRAFT_322778</name>
</gene>
<dbReference type="Gene3D" id="3.20.20.80">
    <property type="entry name" value="Glycosidases"/>
    <property type="match status" value="1"/>
</dbReference>
<evidence type="ECO:0000256" key="8">
    <source>
        <dbReference type="ARBA" id="ARBA00023326"/>
    </source>
</evidence>
<feature type="domain" description="CBM10" evidence="12">
    <location>
        <begin position="69"/>
        <end position="106"/>
    </location>
</feature>
<evidence type="ECO:0000256" key="1">
    <source>
        <dbReference type="ARBA" id="ARBA00005641"/>
    </source>
</evidence>
<keyword evidence="3" id="KW-0677">Repeat</keyword>
<dbReference type="Proteomes" id="UP000193719">
    <property type="component" value="Unassembled WGS sequence"/>
</dbReference>
<evidence type="ECO:0000256" key="6">
    <source>
        <dbReference type="ARBA" id="ARBA00023277"/>
    </source>
</evidence>
<organism evidence="13 14">
    <name type="scientific">Piromyces finnis</name>
    <dbReference type="NCBI Taxonomy" id="1754191"/>
    <lineage>
        <taxon>Eukaryota</taxon>
        <taxon>Fungi</taxon>
        <taxon>Fungi incertae sedis</taxon>
        <taxon>Chytridiomycota</taxon>
        <taxon>Chytridiomycota incertae sedis</taxon>
        <taxon>Neocallimastigomycetes</taxon>
        <taxon>Neocallimastigales</taxon>
        <taxon>Neocallimastigaceae</taxon>
        <taxon>Piromyces</taxon>
    </lineage>
</organism>
<dbReference type="Gene3D" id="3.90.1220.10">
    <property type="entry name" value="Cellulose docking domain, dockering"/>
    <property type="match status" value="3"/>
</dbReference>
<comment type="similarity">
    <text evidence="1 9">Belongs to the glycosyl hydrolase 5 (cellulase A) family.</text>
</comment>
<feature type="chain" id="PRO_5013344963" evidence="11">
    <location>
        <begin position="21"/>
        <end position="555"/>
    </location>
</feature>
<evidence type="ECO:0000313" key="14">
    <source>
        <dbReference type="Proteomes" id="UP000193719"/>
    </source>
</evidence>
<keyword evidence="7 9" id="KW-0326">Glycosidase</keyword>
<keyword evidence="2 11" id="KW-0732">Signal</keyword>
<evidence type="ECO:0000256" key="10">
    <source>
        <dbReference type="SAM" id="MobiDB-lite"/>
    </source>
</evidence>
<dbReference type="PANTHER" id="PTHR35923:SF2">
    <property type="entry name" value="ENDOGLUCANASE"/>
    <property type="match status" value="1"/>
</dbReference>
<dbReference type="PROSITE" id="PS00659">
    <property type="entry name" value="GLYCOSYL_HYDROL_F5"/>
    <property type="match status" value="1"/>
</dbReference>
<reference evidence="13 14" key="2">
    <citation type="submission" date="2016-08" db="EMBL/GenBank/DDBJ databases">
        <title>Pervasive Adenine N6-methylation of Active Genes in Fungi.</title>
        <authorList>
            <consortium name="DOE Joint Genome Institute"/>
            <person name="Mondo S.J."/>
            <person name="Dannebaum R.O."/>
            <person name="Kuo R.C."/>
            <person name="Labutti K."/>
            <person name="Haridas S."/>
            <person name="Kuo A."/>
            <person name="Salamov A."/>
            <person name="Ahrendt S.R."/>
            <person name="Lipzen A."/>
            <person name="Sullivan W."/>
            <person name="Andreopoulos W.B."/>
            <person name="Clum A."/>
            <person name="Lindquist E."/>
            <person name="Daum C."/>
            <person name="Ramamoorthy G.K."/>
            <person name="Gryganskyi A."/>
            <person name="Culley D."/>
            <person name="Magnuson J.K."/>
            <person name="James T.Y."/>
            <person name="O'Malley M.A."/>
            <person name="Stajich J.E."/>
            <person name="Spatafora J.W."/>
            <person name="Visel A."/>
            <person name="Grigoriev I.V."/>
        </authorList>
    </citation>
    <scope>NUCLEOTIDE SEQUENCE [LARGE SCALE GENOMIC DNA]</scope>
    <source>
        <strain evidence="14">finn</strain>
    </source>
</reference>
<keyword evidence="5" id="KW-0136">Cellulose degradation</keyword>
<dbReference type="OrthoDB" id="442731at2759"/>
<dbReference type="PANTHER" id="PTHR35923">
    <property type="entry name" value="MAJOR EXTRACELLULAR ENDOGLUCANASE"/>
    <property type="match status" value="1"/>
</dbReference>
<feature type="signal peptide" evidence="11">
    <location>
        <begin position="1"/>
        <end position="20"/>
    </location>
</feature>
<evidence type="ECO:0000256" key="3">
    <source>
        <dbReference type="ARBA" id="ARBA00022737"/>
    </source>
</evidence>
<evidence type="ECO:0000259" key="12">
    <source>
        <dbReference type="PROSITE" id="PS51763"/>
    </source>
</evidence>
<evidence type="ECO:0000256" key="9">
    <source>
        <dbReference type="RuleBase" id="RU361153"/>
    </source>
</evidence>
<dbReference type="GO" id="GO:0030245">
    <property type="term" value="P:cellulose catabolic process"/>
    <property type="evidence" value="ECO:0007669"/>
    <property type="project" value="UniProtKB-KW"/>
</dbReference>
<keyword evidence="14" id="KW-1185">Reference proteome</keyword>
<dbReference type="InterPro" id="IPR017853">
    <property type="entry name" value="GH"/>
</dbReference>
<dbReference type="Pfam" id="PF02013">
    <property type="entry name" value="CBM_10"/>
    <property type="match status" value="3"/>
</dbReference>
<dbReference type="PROSITE" id="PS51763">
    <property type="entry name" value="CBM10"/>
    <property type="match status" value="3"/>
</dbReference>
<dbReference type="SUPFAM" id="SSF64571">
    <property type="entry name" value="Cellulose docking domain, dockering"/>
    <property type="match status" value="3"/>
</dbReference>
<dbReference type="SUPFAM" id="SSF51445">
    <property type="entry name" value="(Trans)glycosidases"/>
    <property type="match status" value="1"/>
</dbReference>
<evidence type="ECO:0000256" key="4">
    <source>
        <dbReference type="ARBA" id="ARBA00022801"/>
    </source>
</evidence>
<dbReference type="InterPro" id="IPR002883">
    <property type="entry name" value="CBM10/Dockerin_dom"/>
</dbReference>
<dbReference type="Pfam" id="PF00150">
    <property type="entry name" value="Cellulase"/>
    <property type="match status" value="1"/>
</dbReference>